<evidence type="ECO:0000256" key="2">
    <source>
        <dbReference type="ARBA" id="ARBA00022730"/>
    </source>
</evidence>
<dbReference type="GO" id="GO:0006412">
    <property type="term" value="P:translation"/>
    <property type="evidence" value="ECO:0007669"/>
    <property type="project" value="UniProtKB-UniRule"/>
</dbReference>
<evidence type="ECO:0000256" key="7">
    <source>
        <dbReference type="RuleBase" id="RU003619"/>
    </source>
</evidence>
<keyword evidence="6" id="KW-0820">tRNA-binding</keyword>
<reference evidence="9 10" key="1">
    <citation type="journal article" date="2016" name="Nat. Commun.">
        <title>Thousands of microbial genomes shed light on interconnected biogeochemical processes in an aquifer system.</title>
        <authorList>
            <person name="Anantharaman K."/>
            <person name="Brown C.T."/>
            <person name="Hug L.A."/>
            <person name="Sharon I."/>
            <person name="Castelle C.J."/>
            <person name="Probst A.J."/>
            <person name="Thomas B.C."/>
            <person name="Singh A."/>
            <person name="Wilkins M.J."/>
            <person name="Karaoz U."/>
            <person name="Brodie E.L."/>
            <person name="Williams K.H."/>
            <person name="Hubbard S.S."/>
            <person name="Banfield J.F."/>
        </authorList>
    </citation>
    <scope>NUCLEOTIDE SEQUENCE [LARGE SCALE GENOMIC DNA]</scope>
</reference>
<dbReference type="SUPFAM" id="SSF47973">
    <property type="entry name" value="Ribosomal protein S7"/>
    <property type="match status" value="1"/>
</dbReference>
<dbReference type="PANTHER" id="PTHR11205">
    <property type="entry name" value="RIBOSOMAL PROTEIN S7"/>
    <property type="match status" value="1"/>
</dbReference>
<name>A0A1F7G9E1_9BACT</name>
<proteinExistence type="inferred from homology"/>
<dbReference type="GO" id="GO:0003735">
    <property type="term" value="F:structural constituent of ribosome"/>
    <property type="evidence" value="ECO:0007669"/>
    <property type="project" value="InterPro"/>
</dbReference>
<dbReference type="Proteomes" id="UP000177208">
    <property type="component" value="Unassembled WGS sequence"/>
</dbReference>
<dbReference type="GO" id="GO:0000049">
    <property type="term" value="F:tRNA binding"/>
    <property type="evidence" value="ECO:0007669"/>
    <property type="project" value="UniProtKB-UniRule"/>
</dbReference>
<evidence type="ECO:0000256" key="1">
    <source>
        <dbReference type="ARBA" id="ARBA00007151"/>
    </source>
</evidence>
<dbReference type="InterPro" id="IPR000235">
    <property type="entry name" value="Ribosomal_uS7"/>
</dbReference>
<dbReference type="InterPro" id="IPR005717">
    <property type="entry name" value="Ribosomal_uS7_bac/org-type"/>
</dbReference>
<sequence length="157" mass="18318">MPRRPYKKREIDPDYIYNNHEVAKLINYIMFEGKKTIAKQIVYQAFEELKKQKQDPLRILHLAILHVSPTHEVKPRRLGGASYLVPTEVRKDRKLFLALNWIIEAAKAHSNKEFHSFSDKLLAELLDASKNQGQAVNKKMQTEKLAEANKAFAHLKW</sequence>
<comment type="similarity">
    <text evidence="1 6 7">Belongs to the universal ribosomal protein uS7 family.</text>
</comment>
<evidence type="ECO:0000313" key="10">
    <source>
        <dbReference type="Proteomes" id="UP000177208"/>
    </source>
</evidence>
<comment type="subunit">
    <text evidence="6">Part of the 30S ribosomal subunit. Contacts proteins S9 and S11.</text>
</comment>
<dbReference type="InterPro" id="IPR023798">
    <property type="entry name" value="Ribosomal_uS7_dom"/>
</dbReference>
<evidence type="ECO:0000259" key="8">
    <source>
        <dbReference type="Pfam" id="PF00177"/>
    </source>
</evidence>
<dbReference type="InterPro" id="IPR020606">
    <property type="entry name" value="Ribosomal_uS7_CS"/>
</dbReference>
<dbReference type="PROSITE" id="PS00052">
    <property type="entry name" value="RIBOSOMAL_S7"/>
    <property type="match status" value="1"/>
</dbReference>
<keyword evidence="5 6" id="KW-0687">Ribonucleoprotein</keyword>
<dbReference type="PIRSF" id="PIRSF002122">
    <property type="entry name" value="RPS7p_RPS7a_RPS5e_RPS7o"/>
    <property type="match status" value="1"/>
</dbReference>
<dbReference type="Pfam" id="PF00177">
    <property type="entry name" value="Ribosomal_S7"/>
    <property type="match status" value="1"/>
</dbReference>
<dbReference type="HAMAP" id="MF_00480_B">
    <property type="entry name" value="Ribosomal_uS7_B"/>
    <property type="match status" value="1"/>
</dbReference>
<evidence type="ECO:0000256" key="6">
    <source>
        <dbReference type="HAMAP-Rule" id="MF_00480"/>
    </source>
</evidence>
<dbReference type="CDD" id="cd14869">
    <property type="entry name" value="uS7_Bacteria"/>
    <property type="match status" value="1"/>
</dbReference>
<accession>A0A1F7G9E1</accession>
<dbReference type="GO" id="GO:0019843">
    <property type="term" value="F:rRNA binding"/>
    <property type="evidence" value="ECO:0007669"/>
    <property type="project" value="UniProtKB-UniRule"/>
</dbReference>
<dbReference type="NCBIfam" id="TIGR01029">
    <property type="entry name" value="rpsG_bact"/>
    <property type="match status" value="1"/>
</dbReference>
<evidence type="ECO:0000256" key="4">
    <source>
        <dbReference type="ARBA" id="ARBA00022980"/>
    </source>
</evidence>
<dbReference type="InterPro" id="IPR036823">
    <property type="entry name" value="Ribosomal_uS7_dom_sf"/>
</dbReference>
<keyword evidence="4 6" id="KW-0689">Ribosomal protein</keyword>
<dbReference type="AlphaFoldDB" id="A0A1F7G9E1"/>
<gene>
    <name evidence="6" type="primary">rpsG</name>
    <name evidence="9" type="ORF">A2774_03480</name>
</gene>
<evidence type="ECO:0000313" key="9">
    <source>
        <dbReference type="EMBL" id="OGK15365.1"/>
    </source>
</evidence>
<organism evidence="9 10">
    <name type="scientific">Candidatus Roizmanbacteria bacterium RIFCSPHIGHO2_01_FULL_39_12c</name>
    <dbReference type="NCBI Taxonomy" id="1802031"/>
    <lineage>
        <taxon>Bacteria</taxon>
        <taxon>Candidatus Roizmaniibacteriota</taxon>
    </lineage>
</organism>
<evidence type="ECO:0000256" key="5">
    <source>
        <dbReference type="ARBA" id="ARBA00023274"/>
    </source>
</evidence>
<dbReference type="Gene3D" id="1.10.455.10">
    <property type="entry name" value="Ribosomal protein S7 domain"/>
    <property type="match status" value="1"/>
</dbReference>
<feature type="domain" description="Small ribosomal subunit protein uS7" evidence="8">
    <location>
        <begin position="3"/>
        <end position="150"/>
    </location>
</feature>
<comment type="caution">
    <text evidence="9">The sequence shown here is derived from an EMBL/GenBank/DDBJ whole genome shotgun (WGS) entry which is preliminary data.</text>
</comment>
<keyword evidence="2 6" id="KW-0699">rRNA-binding</keyword>
<dbReference type="GO" id="GO:0015935">
    <property type="term" value="C:small ribosomal subunit"/>
    <property type="evidence" value="ECO:0007669"/>
    <property type="project" value="InterPro"/>
</dbReference>
<protein>
    <recommendedName>
        <fullName evidence="6">Small ribosomal subunit protein uS7</fullName>
    </recommendedName>
</protein>
<keyword evidence="3 6" id="KW-0694">RNA-binding</keyword>
<comment type="function">
    <text evidence="6">One of the primary rRNA binding proteins, it binds directly to 16S rRNA where it nucleates assembly of the head domain of the 30S subunit. Is located at the subunit interface close to the decoding center, probably blocks exit of the E-site tRNA.</text>
</comment>
<evidence type="ECO:0000256" key="3">
    <source>
        <dbReference type="ARBA" id="ARBA00022884"/>
    </source>
</evidence>
<dbReference type="EMBL" id="MFZG01000038">
    <property type="protein sequence ID" value="OGK15365.1"/>
    <property type="molecule type" value="Genomic_DNA"/>
</dbReference>